<accession>A0A8X8IEX0</accession>
<gene>
    <name evidence="1" type="ORF">SAMN05444410_11567</name>
</gene>
<evidence type="ECO:0008006" key="3">
    <source>
        <dbReference type="Google" id="ProtNLM"/>
    </source>
</evidence>
<dbReference type="EMBL" id="FNNO01000015">
    <property type="protein sequence ID" value="SDX41797.1"/>
    <property type="molecule type" value="Genomic_DNA"/>
</dbReference>
<reference evidence="1 2" key="1">
    <citation type="submission" date="2016-10" db="EMBL/GenBank/DDBJ databases">
        <authorList>
            <person name="Varghese N."/>
            <person name="Submissions S."/>
        </authorList>
    </citation>
    <scope>NUCLEOTIDE SEQUENCE [LARGE SCALE GENOMIC DNA]</scope>
    <source>
        <strain evidence="1 2">DSM 25353</strain>
    </source>
</reference>
<dbReference type="Proteomes" id="UP000198711">
    <property type="component" value="Unassembled WGS sequence"/>
</dbReference>
<dbReference type="RefSeq" id="WP_092725985.1">
    <property type="nucleotide sequence ID" value="NZ_FNNO01000015.1"/>
</dbReference>
<proteinExistence type="predicted"/>
<sequence length="240" mass="26642">MNASLEKTLLHLTGKTNFSEVSVAQLEGLVAAHPYFAPAQLLLAAKLKNTQHPQALAQSTKTALYFTNPFWLQLQLSKDAHDEQVTSVAPVTAKISSLLSDQLASFKKPLEADAKLDIEAKQEKLYTTDYFASQGIKIDLDAIPQDKLVSQMRKFTDWLKQMKPADTNIDLGVSSKQEKDVIQSAESSNEQREVVTESMAEVLGKQGQTDKAIQLYIKLSFLNPEKTAYFAARIQQLKGI</sequence>
<protein>
    <recommendedName>
        <fullName evidence="3">Tetratricopeptide repeat-containing protein</fullName>
    </recommendedName>
</protein>
<keyword evidence="2" id="KW-1185">Reference proteome</keyword>
<evidence type="ECO:0000313" key="1">
    <source>
        <dbReference type="EMBL" id="SDX41797.1"/>
    </source>
</evidence>
<dbReference type="AlphaFoldDB" id="A0A8X8IEX0"/>
<comment type="caution">
    <text evidence="1">The sequence shown here is derived from an EMBL/GenBank/DDBJ whole genome shotgun (WGS) entry which is preliminary data.</text>
</comment>
<organism evidence="1 2">
    <name type="scientific">Hydrobacter penzbergensis</name>
    <dbReference type="NCBI Taxonomy" id="1235997"/>
    <lineage>
        <taxon>Bacteria</taxon>
        <taxon>Pseudomonadati</taxon>
        <taxon>Bacteroidota</taxon>
        <taxon>Chitinophagia</taxon>
        <taxon>Chitinophagales</taxon>
        <taxon>Chitinophagaceae</taxon>
        <taxon>Hydrobacter</taxon>
    </lineage>
</organism>
<evidence type="ECO:0000313" key="2">
    <source>
        <dbReference type="Proteomes" id="UP000198711"/>
    </source>
</evidence>
<name>A0A8X8IEX0_9BACT</name>